<evidence type="ECO:0000313" key="2">
    <source>
        <dbReference type="EMBL" id="QWK91753.1"/>
    </source>
</evidence>
<evidence type="ECO:0000256" key="1">
    <source>
        <dbReference type="SAM" id="MobiDB-lite"/>
    </source>
</evidence>
<dbReference type="KEGG" id="gfu:KM031_07795"/>
<accession>A0A975P9Y2</accession>
<dbReference type="RefSeq" id="WP_260692128.1">
    <property type="nucleotide sequence ID" value="NZ_CP076361.1"/>
</dbReference>
<evidence type="ECO:0000313" key="3">
    <source>
        <dbReference type="Proteomes" id="UP000679352"/>
    </source>
</evidence>
<feature type="region of interest" description="Disordered" evidence="1">
    <location>
        <begin position="197"/>
        <end position="222"/>
    </location>
</feature>
<protein>
    <submittedName>
        <fullName evidence="2">Uncharacterized protein</fullName>
    </submittedName>
</protein>
<name>A0A975P9Y2_9RHOB</name>
<keyword evidence="3" id="KW-1185">Reference proteome</keyword>
<dbReference type="Proteomes" id="UP000679352">
    <property type="component" value="Chromosome"/>
</dbReference>
<dbReference type="EMBL" id="CP076361">
    <property type="protein sequence ID" value="QWK91753.1"/>
    <property type="molecule type" value="Genomic_DNA"/>
</dbReference>
<sequence>MTEGPHLVRIVFCGIGWMSRYRGLAGQPDKIVGGGRYVRENETGHEVCNFLRCDDGNVYGHVETIRGELDRQIHVEKWGGIAGSLTGVDIVWMATHPQDGGRRVVGWYKDATIFRERQTFERPPSKQHRIDHIDTYRTIALSGNAHLLDIDERTLAMPRGPGWMGQTQWWSPPDDAGGQVQDFIEEVRHLLLTRAGAKKTGHGDGGSADAGIKNSPDTASDPYTRYIKENEIQVSPRHNQLQAQFQAFLATTDAQAVRANLESVDIRYQDPKRGTVLVELKPCDTTNVRYAIRTAMGQLLDYRQRSKGEAALLIVAETKPNEDDHDLARSNGFGLAYPSEGTFNLIWP</sequence>
<organism evidence="2 3">
    <name type="scientific">Gemmobacter fulvus</name>
    <dbReference type="NCBI Taxonomy" id="2840474"/>
    <lineage>
        <taxon>Bacteria</taxon>
        <taxon>Pseudomonadati</taxon>
        <taxon>Pseudomonadota</taxon>
        <taxon>Alphaproteobacteria</taxon>
        <taxon>Rhodobacterales</taxon>
        <taxon>Paracoccaceae</taxon>
        <taxon>Gemmobacter</taxon>
    </lineage>
</organism>
<reference evidence="2" key="1">
    <citation type="submission" date="2021-06" db="EMBL/GenBank/DDBJ databases">
        <title>Direct submission.</title>
        <authorList>
            <person name="Lee C.-S."/>
            <person name="Jin L."/>
        </authorList>
    </citation>
    <scope>NUCLEOTIDE SEQUENCE</scope>
    <source>
        <strain evidence="2">Con5</strain>
    </source>
</reference>
<dbReference type="AlphaFoldDB" id="A0A975P9Y2"/>
<gene>
    <name evidence="2" type="ORF">KM031_07795</name>
</gene>
<proteinExistence type="predicted"/>